<dbReference type="InterPro" id="IPR013762">
    <property type="entry name" value="Integrase-like_cat_sf"/>
</dbReference>
<evidence type="ECO:0000256" key="2">
    <source>
        <dbReference type="ARBA" id="ARBA00023172"/>
    </source>
</evidence>
<dbReference type="Pfam" id="PF00589">
    <property type="entry name" value="Phage_integrase"/>
    <property type="match status" value="1"/>
</dbReference>
<reference evidence="4 5" key="1">
    <citation type="submission" date="2024-09" db="EMBL/GenBank/DDBJ databases">
        <authorList>
            <person name="Sun Q."/>
            <person name="Mori K."/>
        </authorList>
    </citation>
    <scope>NUCLEOTIDE SEQUENCE [LARGE SCALE GENOMIC DNA]</scope>
    <source>
        <strain evidence="4 5">KCTC 42086</strain>
    </source>
</reference>
<dbReference type="EMBL" id="JBHMQU010000047">
    <property type="protein sequence ID" value="MFC0812554.1"/>
    <property type="molecule type" value="Genomic_DNA"/>
</dbReference>
<evidence type="ECO:0000259" key="3">
    <source>
        <dbReference type="PROSITE" id="PS51898"/>
    </source>
</evidence>
<evidence type="ECO:0000313" key="5">
    <source>
        <dbReference type="Proteomes" id="UP001589920"/>
    </source>
</evidence>
<keyword evidence="2" id="KW-0233">DNA recombination</keyword>
<dbReference type="Proteomes" id="UP001589920">
    <property type="component" value="Unassembled WGS sequence"/>
</dbReference>
<dbReference type="Gene3D" id="1.10.443.10">
    <property type="entry name" value="Intergrase catalytic core"/>
    <property type="match status" value="1"/>
</dbReference>
<keyword evidence="1" id="KW-0238">DNA-binding</keyword>
<gene>
    <name evidence="4" type="ORF">ACFHYO_10585</name>
</gene>
<name>A0ABV6T5M9_9RHOB</name>
<dbReference type="InterPro" id="IPR010998">
    <property type="entry name" value="Integrase_recombinase_N"/>
</dbReference>
<keyword evidence="5" id="KW-1185">Reference proteome</keyword>
<dbReference type="InterPro" id="IPR002104">
    <property type="entry name" value="Integrase_catalytic"/>
</dbReference>
<dbReference type="Gene3D" id="1.10.150.130">
    <property type="match status" value="1"/>
</dbReference>
<evidence type="ECO:0000313" key="4">
    <source>
        <dbReference type="EMBL" id="MFC0812554.1"/>
    </source>
</evidence>
<protein>
    <submittedName>
        <fullName evidence="4">Tyrosine-type recombinase/integrase</fullName>
    </submittedName>
</protein>
<accession>A0ABV6T5M9</accession>
<dbReference type="RefSeq" id="WP_394320307.1">
    <property type="nucleotide sequence ID" value="NZ_JBHMQU010000047.1"/>
</dbReference>
<proteinExistence type="predicted"/>
<evidence type="ECO:0000256" key="1">
    <source>
        <dbReference type="ARBA" id="ARBA00023125"/>
    </source>
</evidence>
<sequence length="340" mass="38081">MDDPRGGKRIRLRKIIKGRKIDTYLPGPWASPAMVAAYNAAITEAPIPSAPEGERGTFDHAITSYLASSGFKELRESTRYHKRLRMDWIRAKIGKARLADLEPRHVHAMMDMKGGPTAANRLHKELVEIYAYARTRLGFNGASPTETVDLRKIKSGGFHTWTEEQVQQYRDRHPSGTLARLALELILGTGAARHDASIMGRQNIKGTSIWYRRIKTGQDVTLPLALLPELQAELRLVPPGQARFFPYTVESFGNWFRDQCKAADLPDECRAHGLRKYGATRLADNGANELQIMAFLAHKTPQEARRYVAAANRVKLAADALSHLAVENVQQLRPLDKTVV</sequence>
<comment type="caution">
    <text evidence="4">The sequence shown here is derived from an EMBL/GenBank/DDBJ whole genome shotgun (WGS) entry which is preliminary data.</text>
</comment>
<organism evidence="4 5">
    <name type="scientific">Paracoccus panacisoli</name>
    <dbReference type="NCBI Taxonomy" id="1510163"/>
    <lineage>
        <taxon>Bacteria</taxon>
        <taxon>Pseudomonadati</taxon>
        <taxon>Pseudomonadota</taxon>
        <taxon>Alphaproteobacteria</taxon>
        <taxon>Rhodobacterales</taxon>
        <taxon>Paracoccaceae</taxon>
        <taxon>Paracoccus</taxon>
    </lineage>
</organism>
<feature type="domain" description="Tyr recombinase" evidence="3">
    <location>
        <begin position="156"/>
        <end position="320"/>
    </location>
</feature>
<dbReference type="SUPFAM" id="SSF56349">
    <property type="entry name" value="DNA breaking-rejoining enzymes"/>
    <property type="match status" value="1"/>
</dbReference>
<dbReference type="PROSITE" id="PS51898">
    <property type="entry name" value="TYR_RECOMBINASE"/>
    <property type="match status" value="1"/>
</dbReference>
<dbReference type="InterPro" id="IPR011010">
    <property type="entry name" value="DNA_brk_join_enz"/>
</dbReference>